<dbReference type="Pfam" id="PF13191">
    <property type="entry name" value="AAA_16"/>
    <property type="match status" value="1"/>
</dbReference>
<evidence type="ECO:0000313" key="5">
    <source>
        <dbReference type="Proteomes" id="UP000523007"/>
    </source>
</evidence>
<dbReference type="InterPro" id="IPR027417">
    <property type="entry name" value="P-loop_NTPase"/>
</dbReference>
<dbReference type="GO" id="GO:0006355">
    <property type="term" value="P:regulation of DNA-templated transcription"/>
    <property type="evidence" value="ECO:0007669"/>
    <property type="project" value="InterPro"/>
</dbReference>
<evidence type="ECO:0000259" key="3">
    <source>
        <dbReference type="PROSITE" id="PS50043"/>
    </source>
</evidence>
<dbReference type="EMBL" id="JACHJT010000001">
    <property type="protein sequence ID" value="MBB4929620.1"/>
    <property type="molecule type" value="Genomic_DNA"/>
</dbReference>
<dbReference type="InterPro" id="IPR041664">
    <property type="entry name" value="AAA_16"/>
</dbReference>
<dbReference type="PROSITE" id="PS50043">
    <property type="entry name" value="HTH_LUXR_2"/>
    <property type="match status" value="1"/>
</dbReference>
<dbReference type="Proteomes" id="UP000523007">
    <property type="component" value="Unassembled WGS sequence"/>
</dbReference>
<dbReference type="PRINTS" id="PR00038">
    <property type="entry name" value="HTHLUXR"/>
</dbReference>
<accession>A0A7W7RCS1</accession>
<dbReference type="Gene3D" id="1.10.10.10">
    <property type="entry name" value="Winged helix-like DNA-binding domain superfamily/Winged helix DNA-binding domain"/>
    <property type="match status" value="1"/>
</dbReference>
<comment type="caution">
    <text evidence="4">The sequence shown here is derived from an EMBL/GenBank/DDBJ whole genome shotgun (WGS) entry which is preliminary data.</text>
</comment>
<keyword evidence="1" id="KW-0547">Nucleotide-binding</keyword>
<proteinExistence type="predicted"/>
<sequence>MVLHGREMELETVANLVQKARGGGSGALVLRGEPGAGKTALLDHIAATVTDIRVLRCTGIESEAELPFAALHLMLRSYTDRIDELPAPQAVALRGAFGLAEPVTPDPFLAGLGILTLLSAIAEDGPVLCLVDDAQWLDQASRDALAFAGRRLHAEGVAFVLAAEEDGEAGPAWSMPELPLAPLDRQAAADLLAEYASDLAPAMRDRIVAEGRGNPLALIELPASLSAAQRAGELPPALPNFGARSATSQVEQGFRTRIAGLPRSARTAVLVAAADDSGDLSVVLRAAESMGARLGALEVAERARLIEMDHDSVAFRHPLIRTAAYQHAPVSLRFAAHRAIADVLGGQGDDDRRAWHLAAAATAPQDEVAERLAGVAKRAEERGGHAAAAAAYERSAELASDGAVRARRLMAAAGAARQVGHLKWAGLLADRAAPLAEAPMILARLDQVRAAIELGQGAPGSSGRLLVRGAVHVASEAPDTAAEMLAEAAGRAYFDADWETAELAARHLADLAMPAPFATLATAAYGISRVLGGDLAGGLPELRRAVRTARGDQLPIALRRGAARWAFLAGDDEATHDLSVLLVTECRTQGLIGLLPHVAHMLIKARLFLGLHADAHAAGAEALQLAHDTGQGVLARRLRLVLARLAATEGDAHTCRELASADVASGSVAAAAWSASALALLDLGELRPEAAHTRLADVMTGPARHSTIATFSIPDFVESAAGTGQAGLARAAFTRFEEFARYAEQPWARAVASRCRALLDGGETAERHFALAIEEHGLGGRPFERARTELLYGEWLRRELHRTRARVHLRRALDIFEGLGAPPWAERTRTELRAAGELLPVTHEAGDLLARLTPQELQVVRLAATGLSNRDIAGQMSLSPRTVGYHLYKAYPKLGVSSRTDLVRLDLGGR</sequence>
<dbReference type="PANTHER" id="PTHR16305">
    <property type="entry name" value="TESTICULAR SOLUBLE ADENYLYL CYCLASE"/>
    <property type="match status" value="1"/>
</dbReference>
<dbReference type="PANTHER" id="PTHR16305:SF35">
    <property type="entry name" value="TRANSCRIPTIONAL ACTIVATOR DOMAIN"/>
    <property type="match status" value="1"/>
</dbReference>
<organism evidence="4 5">
    <name type="scientific">Lipingzhangella halophila</name>
    <dbReference type="NCBI Taxonomy" id="1783352"/>
    <lineage>
        <taxon>Bacteria</taxon>
        <taxon>Bacillati</taxon>
        <taxon>Actinomycetota</taxon>
        <taxon>Actinomycetes</taxon>
        <taxon>Streptosporangiales</taxon>
        <taxon>Nocardiopsidaceae</taxon>
        <taxon>Lipingzhangella</taxon>
    </lineage>
</organism>
<evidence type="ECO:0000256" key="1">
    <source>
        <dbReference type="ARBA" id="ARBA00022741"/>
    </source>
</evidence>
<dbReference type="GO" id="GO:0005524">
    <property type="term" value="F:ATP binding"/>
    <property type="evidence" value="ECO:0007669"/>
    <property type="project" value="UniProtKB-KW"/>
</dbReference>
<dbReference type="GO" id="GO:0003677">
    <property type="term" value="F:DNA binding"/>
    <property type="evidence" value="ECO:0007669"/>
    <property type="project" value="UniProtKB-KW"/>
</dbReference>
<dbReference type="RefSeq" id="WP_221445331.1">
    <property type="nucleotide sequence ID" value="NZ_JACHJT010000001.1"/>
</dbReference>
<dbReference type="GO" id="GO:0004016">
    <property type="term" value="F:adenylate cyclase activity"/>
    <property type="evidence" value="ECO:0007669"/>
    <property type="project" value="TreeGrafter"/>
</dbReference>
<evidence type="ECO:0000313" key="4">
    <source>
        <dbReference type="EMBL" id="MBB4929620.1"/>
    </source>
</evidence>
<dbReference type="AlphaFoldDB" id="A0A7W7RCS1"/>
<keyword evidence="2" id="KW-0067">ATP-binding</keyword>
<dbReference type="CDD" id="cd06170">
    <property type="entry name" value="LuxR_C_like"/>
    <property type="match status" value="1"/>
</dbReference>
<keyword evidence="5" id="KW-1185">Reference proteome</keyword>
<reference evidence="4 5" key="1">
    <citation type="submission" date="2020-08" db="EMBL/GenBank/DDBJ databases">
        <title>Sequencing the genomes of 1000 actinobacteria strains.</title>
        <authorList>
            <person name="Klenk H.-P."/>
        </authorList>
    </citation>
    <scope>NUCLEOTIDE SEQUENCE [LARGE SCALE GENOMIC DNA]</scope>
    <source>
        <strain evidence="4 5">DSM 102030</strain>
    </source>
</reference>
<feature type="domain" description="HTH luxR-type" evidence="3">
    <location>
        <begin position="845"/>
        <end position="910"/>
    </location>
</feature>
<name>A0A7W7RCS1_9ACTN</name>
<dbReference type="SUPFAM" id="SSF46894">
    <property type="entry name" value="C-terminal effector domain of the bipartite response regulators"/>
    <property type="match status" value="1"/>
</dbReference>
<gene>
    <name evidence="4" type="ORF">F4561_000440</name>
</gene>
<dbReference type="Pfam" id="PF00196">
    <property type="entry name" value="GerE"/>
    <property type="match status" value="1"/>
</dbReference>
<dbReference type="GO" id="GO:0005737">
    <property type="term" value="C:cytoplasm"/>
    <property type="evidence" value="ECO:0007669"/>
    <property type="project" value="TreeGrafter"/>
</dbReference>
<protein>
    <submittedName>
        <fullName evidence="4">DNA-binding CsgD family transcriptional regulator</fullName>
    </submittedName>
</protein>
<dbReference type="InterPro" id="IPR036388">
    <property type="entry name" value="WH-like_DNA-bd_sf"/>
</dbReference>
<dbReference type="Gene3D" id="3.40.50.300">
    <property type="entry name" value="P-loop containing nucleotide triphosphate hydrolases"/>
    <property type="match status" value="1"/>
</dbReference>
<keyword evidence="4" id="KW-0238">DNA-binding</keyword>
<dbReference type="InterPro" id="IPR016032">
    <property type="entry name" value="Sig_transdc_resp-reg_C-effctor"/>
</dbReference>
<evidence type="ECO:0000256" key="2">
    <source>
        <dbReference type="ARBA" id="ARBA00022840"/>
    </source>
</evidence>
<dbReference type="SUPFAM" id="SSF52540">
    <property type="entry name" value="P-loop containing nucleoside triphosphate hydrolases"/>
    <property type="match status" value="1"/>
</dbReference>
<dbReference type="InterPro" id="IPR000792">
    <property type="entry name" value="Tscrpt_reg_LuxR_C"/>
</dbReference>
<dbReference type="SMART" id="SM00421">
    <property type="entry name" value="HTH_LUXR"/>
    <property type="match status" value="1"/>
</dbReference>